<dbReference type="NCBIfam" id="TIGR00401">
    <property type="entry name" value="msrA"/>
    <property type="match status" value="1"/>
</dbReference>
<sequence length="315" mass="34267">MKLFAICQALLVAADAFLQPPSSPHQQARRGRPPGSPSLHALAALADAPPLIPLQDPPAIVRTADDLSRQLLQRRPVSLREVPFSFLQAAGAADAADAGGLPIYDSRTKKIDFSRESLQGDVPSADDLAAAVKGYGYEVAAFAGGCFWCSEKDFEALKGVNSVVSGYTGGNVANPSYQQVSKGVTGHRESVLVVYDPSVTSYESLVDFFWRSIDPTDRAGQFCDKGKQYTSAIFVRTDAERRIAEESKKKLQSSGALGSRSIATEILPAATFFPAEDYHQDYYKKSSELYKFYRRSCGRDARLKQLWGTAEPVPS</sequence>
<dbReference type="Proteomes" id="UP000041254">
    <property type="component" value="Unassembled WGS sequence"/>
</dbReference>
<dbReference type="InterPro" id="IPR002569">
    <property type="entry name" value="Met_Sox_Rdtase_MsrA_dom"/>
</dbReference>
<dbReference type="Gene3D" id="3.30.1060.10">
    <property type="entry name" value="Peptide methionine sulphoxide reductase MsrA"/>
    <property type="match status" value="1"/>
</dbReference>
<feature type="signal peptide" evidence="5">
    <location>
        <begin position="1"/>
        <end position="16"/>
    </location>
</feature>
<accession>A0A0G4EGJ8</accession>
<keyword evidence="5" id="KW-0732">Signal</keyword>
<keyword evidence="3" id="KW-0560">Oxidoreductase</keyword>
<protein>
    <recommendedName>
        <fullName evidence="2">peptide-methionine (S)-S-oxide reductase</fullName>
        <ecNumber evidence="2">1.8.4.11</ecNumber>
    </recommendedName>
    <alternativeName>
        <fullName evidence="4">Peptide-methionine (S)-S-oxide reductase</fullName>
    </alternativeName>
</protein>
<dbReference type="OrthoDB" id="77405at2759"/>
<dbReference type="STRING" id="1169540.A0A0G4EGJ8"/>
<dbReference type="InterPro" id="IPR036509">
    <property type="entry name" value="Met_Sox_Rdtase_MsrA_sf"/>
</dbReference>
<dbReference type="PANTHER" id="PTHR43774:SF1">
    <property type="entry name" value="PEPTIDE METHIONINE SULFOXIDE REDUCTASE MSRA 2"/>
    <property type="match status" value="1"/>
</dbReference>
<evidence type="ECO:0000256" key="5">
    <source>
        <dbReference type="SAM" id="SignalP"/>
    </source>
</evidence>
<evidence type="ECO:0000256" key="4">
    <source>
        <dbReference type="ARBA" id="ARBA00030643"/>
    </source>
</evidence>
<proteinExistence type="inferred from homology"/>
<dbReference type="SUPFAM" id="SSF55068">
    <property type="entry name" value="Peptide methionine sulfoxide reductase"/>
    <property type="match status" value="1"/>
</dbReference>
<dbReference type="VEuPathDB" id="CryptoDB:Vbra_11647"/>
<feature type="chain" id="PRO_5005187096" description="peptide-methionine (S)-S-oxide reductase" evidence="5">
    <location>
        <begin position="17"/>
        <end position="315"/>
    </location>
</feature>
<dbReference type="PhylomeDB" id="A0A0G4EGJ8"/>
<dbReference type="EMBL" id="CDMY01000223">
    <property type="protein sequence ID" value="CEL94605.1"/>
    <property type="molecule type" value="Genomic_DNA"/>
</dbReference>
<name>A0A0G4EGJ8_VITBC</name>
<evidence type="ECO:0000313" key="8">
    <source>
        <dbReference type="Proteomes" id="UP000041254"/>
    </source>
</evidence>
<dbReference type="GO" id="GO:0008113">
    <property type="term" value="F:peptide-methionine (S)-S-oxide reductase activity"/>
    <property type="evidence" value="ECO:0007669"/>
    <property type="project" value="UniProtKB-EC"/>
</dbReference>
<dbReference type="InParanoid" id="A0A0G4EGJ8"/>
<comment type="similarity">
    <text evidence="1">Belongs to the MsrA Met sulfoxide reductase family.</text>
</comment>
<dbReference type="Pfam" id="PF01625">
    <property type="entry name" value="PMSR"/>
    <property type="match status" value="1"/>
</dbReference>
<evidence type="ECO:0000256" key="2">
    <source>
        <dbReference type="ARBA" id="ARBA00012502"/>
    </source>
</evidence>
<feature type="domain" description="Peptide methionine sulphoxide reductase MsrA" evidence="6">
    <location>
        <begin position="140"/>
        <end position="291"/>
    </location>
</feature>
<dbReference type="HAMAP" id="MF_01401">
    <property type="entry name" value="MsrA"/>
    <property type="match status" value="1"/>
</dbReference>
<gene>
    <name evidence="7" type="ORF">Vbra_11647</name>
</gene>
<evidence type="ECO:0000259" key="6">
    <source>
        <dbReference type="Pfam" id="PF01625"/>
    </source>
</evidence>
<evidence type="ECO:0000256" key="1">
    <source>
        <dbReference type="ARBA" id="ARBA00005591"/>
    </source>
</evidence>
<evidence type="ECO:0000256" key="3">
    <source>
        <dbReference type="ARBA" id="ARBA00023002"/>
    </source>
</evidence>
<evidence type="ECO:0000313" key="7">
    <source>
        <dbReference type="EMBL" id="CEL94605.1"/>
    </source>
</evidence>
<keyword evidence="8" id="KW-1185">Reference proteome</keyword>
<dbReference type="PANTHER" id="PTHR43774">
    <property type="entry name" value="PEPTIDE METHIONINE SULFOXIDE REDUCTASE"/>
    <property type="match status" value="1"/>
</dbReference>
<organism evidence="7 8">
    <name type="scientific">Vitrella brassicaformis (strain CCMP3155)</name>
    <dbReference type="NCBI Taxonomy" id="1169540"/>
    <lineage>
        <taxon>Eukaryota</taxon>
        <taxon>Sar</taxon>
        <taxon>Alveolata</taxon>
        <taxon>Colpodellida</taxon>
        <taxon>Vitrellaceae</taxon>
        <taxon>Vitrella</taxon>
    </lineage>
</organism>
<reference evidence="7 8" key="1">
    <citation type="submission" date="2014-11" db="EMBL/GenBank/DDBJ databases">
        <authorList>
            <person name="Zhu J."/>
            <person name="Qi W."/>
            <person name="Song R."/>
        </authorList>
    </citation>
    <scope>NUCLEOTIDE SEQUENCE [LARGE SCALE GENOMIC DNA]</scope>
</reference>
<dbReference type="AlphaFoldDB" id="A0A0G4EGJ8"/>
<dbReference type="EC" id="1.8.4.11" evidence="2"/>